<evidence type="ECO:0000313" key="7">
    <source>
        <dbReference type="EMBL" id="NMF01969.1"/>
    </source>
</evidence>
<dbReference type="InterPro" id="IPR000843">
    <property type="entry name" value="HTH_LacI"/>
</dbReference>
<dbReference type="CDD" id="cd01392">
    <property type="entry name" value="HTH_LacI"/>
    <property type="match status" value="1"/>
</dbReference>
<evidence type="ECO:0000256" key="2">
    <source>
        <dbReference type="ARBA" id="ARBA00023015"/>
    </source>
</evidence>
<dbReference type="EMBL" id="JABAGJ010000002">
    <property type="protein sequence ID" value="NMF01969.1"/>
    <property type="molecule type" value="Genomic_DNA"/>
</dbReference>
<evidence type="ECO:0000313" key="8">
    <source>
        <dbReference type="Proteomes" id="UP000583419"/>
    </source>
</evidence>
<dbReference type="InterPro" id="IPR028082">
    <property type="entry name" value="Peripla_BP_I"/>
</dbReference>
<proteinExistence type="predicted"/>
<dbReference type="InterPro" id="IPR046335">
    <property type="entry name" value="LacI/GalR-like_sensor"/>
</dbReference>
<name>A0A848D3B4_9BIFI</name>
<dbReference type="CDD" id="cd06288">
    <property type="entry name" value="PBP1_sucrose_transcription_regulator"/>
    <property type="match status" value="1"/>
</dbReference>
<organism evidence="7 8">
    <name type="scientific">Bifidobacterium boum</name>
    <dbReference type="NCBI Taxonomy" id="78343"/>
    <lineage>
        <taxon>Bacteria</taxon>
        <taxon>Bacillati</taxon>
        <taxon>Actinomycetota</taxon>
        <taxon>Actinomycetes</taxon>
        <taxon>Bifidobacteriales</taxon>
        <taxon>Bifidobacteriaceae</taxon>
        <taxon>Bifidobacterium</taxon>
    </lineage>
</organism>
<evidence type="ECO:0000256" key="4">
    <source>
        <dbReference type="ARBA" id="ARBA00023163"/>
    </source>
</evidence>
<dbReference type="PANTHER" id="PTHR30146">
    <property type="entry name" value="LACI-RELATED TRANSCRIPTIONAL REPRESSOR"/>
    <property type="match status" value="1"/>
</dbReference>
<reference evidence="7 8" key="1">
    <citation type="submission" date="2020-04" db="EMBL/GenBank/DDBJ databases">
        <authorList>
            <person name="Hitch T.C.A."/>
            <person name="Wylensek D."/>
            <person name="Clavel T."/>
        </authorList>
    </citation>
    <scope>NUCLEOTIDE SEQUENCE [LARGE SCALE GENOMIC DNA]</scope>
    <source>
        <strain evidence="7 8">WCA-130-P53-4B</strain>
    </source>
</reference>
<dbReference type="Pfam" id="PF13377">
    <property type="entry name" value="Peripla_BP_3"/>
    <property type="match status" value="1"/>
</dbReference>
<dbReference type="InterPro" id="IPR010982">
    <property type="entry name" value="Lambda_DNA-bd_dom_sf"/>
</dbReference>
<dbReference type="AlphaFoldDB" id="A0A848D3B4"/>
<dbReference type="GO" id="GO:0003700">
    <property type="term" value="F:DNA-binding transcription factor activity"/>
    <property type="evidence" value="ECO:0007669"/>
    <property type="project" value="TreeGrafter"/>
</dbReference>
<dbReference type="Gene3D" id="3.40.50.2300">
    <property type="match status" value="2"/>
</dbReference>
<evidence type="ECO:0000259" key="6">
    <source>
        <dbReference type="PROSITE" id="PS50932"/>
    </source>
</evidence>
<accession>A0A848D3B4</accession>
<dbReference type="Pfam" id="PF00356">
    <property type="entry name" value="LacI"/>
    <property type="match status" value="1"/>
</dbReference>
<feature type="compositionally biased region" description="Low complexity" evidence="5">
    <location>
        <begin position="361"/>
        <end position="376"/>
    </location>
</feature>
<dbReference type="PROSITE" id="PS50932">
    <property type="entry name" value="HTH_LACI_2"/>
    <property type="match status" value="1"/>
</dbReference>
<dbReference type="SMART" id="SM00354">
    <property type="entry name" value="HTH_LACI"/>
    <property type="match status" value="1"/>
</dbReference>
<keyword evidence="3 7" id="KW-0238">DNA-binding</keyword>
<evidence type="ECO:0000256" key="3">
    <source>
        <dbReference type="ARBA" id="ARBA00023125"/>
    </source>
</evidence>
<keyword evidence="1" id="KW-0678">Repressor</keyword>
<evidence type="ECO:0000256" key="1">
    <source>
        <dbReference type="ARBA" id="ARBA00022491"/>
    </source>
</evidence>
<feature type="domain" description="HTH lacI-type" evidence="6">
    <location>
        <begin position="2"/>
        <end position="58"/>
    </location>
</feature>
<keyword evidence="2" id="KW-0805">Transcription regulation</keyword>
<evidence type="ECO:0000256" key="5">
    <source>
        <dbReference type="SAM" id="MobiDB-lite"/>
    </source>
</evidence>
<dbReference type="RefSeq" id="WP_168973197.1">
    <property type="nucleotide sequence ID" value="NZ_JABAGJ010000002.1"/>
</dbReference>
<dbReference type="Proteomes" id="UP000583419">
    <property type="component" value="Unassembled WGS sequence"/>
</dbReference>
<comment type="caution">
    <text evidence="7">The sequence shown here is derived from an EMBL/GenBank/DDBJ whole genome shotgun (WGS) entry which is preliminary data.</text>
</comment>
<dbReference type="PANTHER" id="PTHR30146:SF148">
    <property type="entry name" value="HTH-TYPE TRANSCRIPTIONAL REPRESSOR PURR-RELATED"/>
    <property type="match status" value="1"/>
</dbReference>
<feature type="region of interest" description="Disordered" evidence="5">
    <location>
        <begin position="350"/>
        <end position="376"/>
    </location>
</feature>
<sequence>MVTMKDIAAKACVSISTVSLVINHRDKGRVKPDIAATIWKVAEELGYHPNAMARSLRSGRTHTIAFISDQVATTPYAGEIIHGAEDAARQLGYMMFIIDADDERDISGDIDRMLSWGVDGYIYAKFANRYISVPPTLDDLQVVVVNAEERTVIHPRIEPDEFSIGYDATTRLIHAGCRRIAYIGCDEPAIAQVGRFKGYRQALKDAGIPFDKRLTNRVSHGRPALEAVCKLLDDTHPDGVFAFNDARAVYVYDYAFQHGLTIGEDLSVIGVDNHEVIGDTTVPALTSVELPHYEMGFWGACKIISMIEGTDPIAQDRVTPAYNAAPTPPLDNDGPTLIHCAIIEKESIVGGPLKDKDSTPAQAEETSEQTAAAATA</sequence>
<gene>
    <name evidence="7" type="ORF">HF843_02005</name>
</gene>
<protein>
    <submittedName>
        <fullName evidence="7">LacI family DNA-binding transcriptional regulator</fullName>
    </submittedName>
</protein>
<dbReference type="Gene3D" id="1.10.260.40">
    <property type="entry name" value="lambda repressor-like DNA-binding domains"/>
    <property type="match status" value="1"/>
</dbReference>
<dbReference type="SUPFAM" id="SSF47413">
    <property type="entry name" value="lambda repressor-like DNA-binding domains"/>
    <property type="match status" value="1"/>
</dbReference>
<dbReference type="SUPFAM" id="SSF53822">
    <property type="entry name" value="Periplasmic binding protein-like I"/>
    <property type="match status" value="1"/>
</dbReference>
<dbReference type="GO" id="GO:0000976">
    <property type="term" value="F:transcription cis-regulatory region binding"/>
    <property type="evidence" value="ECO:0007669"/>
    <property type="project" value="TreeGrafter"/>
</dbReference>
<keyword evidence="4" id="KW-0804">Transcription</keyword>